<keyword evidence="2 3" id="KW-0808">Transferase</keyword>
<protein>
    <submittedName>
        <fullName evidence="3">Maltose O-acetyltransferase</fullName>
    </submittedName>
</protein>
<comment type="similarity">
    <text evidence="1">Belongs to the transferase hexapeptide repeat family.</text>
</comment>
<dbReference type="GO" id="GO:0008374">
    <property type="term" value="F:O-acyltransferase activity"/>
    <property type="evidence" value="ECO:0007669"/>
    <property type="project" value="TreeGrafter"/>
</dbReference>
<gene>
    <name evidence="3" type="ORF">SAMN05660662_2933</name>
</gene>
<dbReference type="OrthoDB" id="2643438at2"/>
<dbReference type="InterPro" id="IPR001451">
    <property type="entry name" value="Hexapep"/>
</dbReference>
<organism evidence="3 4">
    <name type="scientific">Blastococcus aurantiacus</name>
    <dbReference type="NCBI Taxonomy" id="1550231"/>
    <lineage>
        <taxon>Bacteria</taxon>
        <taxon>Bacillati</taxon>
        <taxon>Actinomycetota</taxon>
        <taxon>Actinomycetes</taxon>
        <taxon>Geodermatophilales</taxon>
        <taxon>Geodermatophilaceae</taxon>
        <taxon>Blastococcus</taxon>
    </lineage>
</organism>
<dbReference type="Proteomes" id="UP000199406">
    <property type="component" value="Unassembled WGS sequence"/>
</dbReference>
<keyword evidence="4" id="KW-1185">Reference proteome</keyword>
<dbReference type="RefSeq" id="WP_091767994.1">
    <property type="nucleotide sequence ID" value="NZ_FNBT01000005.1"/>
</dbReference>
<evidence type="ECO:0000313" key="3">
    <source>
        <dbReference type="EMBL" id="SDF65444.1"/>
    </source>
</evidence>
<dbReference type="PANTHER" id="PTHR23416:SF23">
    <property type="entry name" value="ACETYLTRANSFERASE C18B11.09C-RELATED"/>
    <property type="match status" value="1"/>
</dbReference>
<accession>A0A1G7MUM3</accession>
<dbReference type="SUPFAM" id="SSF51161">
    <property type="entry name" value="Trimeric LpxA-like enzymes"/>
    <property type="match status" value="1"/>
</dbReference>
<dbReference type="CDD" id="cd04647">
    <property type="entry name" value="LbH_MAT_like"/>
    <property type="match status" value="1"/>
</dbReference>
<name>A0A1G7MUM3_9ACTN</name>
<dbReference type="Pfam" id="PF00132">
    <property type="entry name" value="Hexapep"/>
    <property type="match status" value="1"/>
</dbReference>
<proteinExistence type="inferred from homology"/>
<evidence type="ECO:0000256" key="1">
    <source>
        <dbReference type="ARBA" id="ARBA00007274"/>
    </source>
</evidence>
<dbReference type="PANTHER" id="PTHR23416">
    <property type="entry name" value="SIALIC ACID SYNTHASE-RELATED"/>
    <property type="match status" value="1"/>
</dbReference>
<evidence type="ECO:0000256" key="2">
    <source>
        <dbReference type="ARBA" id="ARBA00022679"/>
    </source>
</evidence>
<sequence length="169" mass="17888">MGRVGTELRRILRDRLVNGLIGSPIVPPQVRWRLLRLAGLDLAKCKISASTWFSGPSVTIGRGSYVNYGCWFDSFAPITIGARCHLAPHVVLVTSTHHEGVPEQRAGAVTAAPIFVGDGTWIGVRATILPGVNIGEGCVVAAGATVISDCEPHGLYAGTPARRVRDLGP</sequence>
<dbReference type="AlphaFoldDB" id="A0A1G7MUM3"/>
<reference evidence="4" key="1">
    <citation type="submission" date="2016-10" db="EMBL/GenBank/DDBJ databases">
        <authorList>
            <person name="Varghese N."/>
            <person name="Submissions S."/>
        </authorList>
    </citation>
    <scope>NUCLEOTIDE SEQUENCE [LARGE SCALE GENOMIC DNA]</scope>
    <source>
        <strain evidence="4">DSM 44268</strain>
    </source>
</reference>
<dbReference type="GO" id="GO:0005829">
    <property type="term" value="C:cytosol"/>
    <property type="evidence" value="ECO:0007669"/>
    <property type="project" value="TreeGrafter"/>
</dbReference>
<evidence type="ECO:0000313" key="4">
    <source>
        <dbReference type="Proteomes" id="UP000199406"/>
    </source>
</evidence>
<dbReference type="EMBL" id="FNBT01000005">
    <property type="protein sequence ID" value="SDF65444.1"/>
    <property type="molecule type" value="Genomic_DNA"/>
</dbReference>
<dbReference type="Gene3D" id="2.160.10.10">
    <property type="entry name" value="Hexapeptide repeat proteins"/>
    <property type="match status" value="1"/>
</dbReference>
<dbReference type="InterPro" id="IPR011004">
    <property type="entry name" value="Trimer_LpxA-like_sf"/>
</dbReference>
<dbReference type="InterPro" id="IPR051159">
    <property type="entry name" value="Hexapeptide_acetyltransf"/>
</dbReference>
<dbReference type="STRING" id="1550231.SAMN05660662_2933"/>